<dbReference type="InterPro" id="IPR000971">
    <property type="entry name" value="Globin"/>
</dbReference>
<dbReference type="GO" id="GO:0005344">
    <property type="term" value="F:oxygen carrier activity"/>
    <property type="evidence" value="ECO:0007669"/>
    <property type="project" value="UniProtKB-KW"/>
</dbReference>
<sequence>MYRSLYWAKIKDDLKDVQQLDDLNDVQQLDDLNDVQQLDDLNDVQQLPANQRKQSKMLHNLNSFHVTAGDFSLIQMKNFSVEDRQILYDTFKLFEKDLASNGLRIFLETLSENPEYKYFWPQFRAIPDSSLISSCVLRNFARTYMNALKEIVEGLNNEEIPKKVLQRISIKHARHNIQLHHIKKMVRPLMENVRRALGRRDENAERAWETLLHTIGAFTEHYKPI</sequence>
<dbReference type="Gene3D" id="1.10.490.10">
    <property type="entry name" value="Globins"/>
    <property type="match status" value="1"/>
</dbReference>
<evidence type="ECO:0000256" key="5">
    <source>
        <dbReference type="RuleBase" id="RU000356"/>
    </source>
</evidence>
<dbReference type="InterPro" id="IPR012292">
    <property type="entry name" value="Globin/Proto"/>
</dbReference>
<keyword evidence="4" id="KW-0408">Iron</keyword>
<dbReference type="PANTHER" id="PTHR46783:SF1">
    <property type="entry name" value="CYTOGLOBIN-1-RELATED"/>
    <property type="match status" value="1"/>
</dbReference>
<evidence type="ECO:0000256" key="4">
    <source>
        <dbReference type="ARBA" id="ARBA00023004"/>
    </source>
</evidence>
<evidence type="ECO:0000259" key="6">
    <source>
        <dbReference type="PROSITE" id="PS01033"/>
    </source>
</evidence>
<dbReference type="OrthoDB" id="436496at2759"/>
<dbReference type="Pfam" id="PF00042">
    <property type="entry name" value="Globin"/>
    <property type="match status" value="1"/>
</dbReference>
<keyword evidence="3" id="KW-0479">Metal-binding</keyword>
<organism evidence="7 8">
    <name type="scientific">Onchocerca flexuosa</name>
    <dbReference type="NCBI Taxonomy" id="387005"/>
    <lineage>
        <taxon>Eukaryota</taxon>
        <taxon>Metazoa</taxon>
        <taxon>Ecdysozoa</taxon>
        <taxon>Nematoda</taxon>
        <taxon>Chromadorea</taxon>
        <taxon>Rhabditida</taxon>
        <taxon>Spirurina</taxon>
        <taxon>Spiruromorpha</taxon>
        <taxon>Filarioidea</taxon>
        <taxon>Onchocercidae</taxon>
        <taxon>Onchocerca</taxon>
    </lineage>
</organism>
<dbReference type="SUPFAM" id="SSF46458">
    <property type="entry name" value="Globin-like"/>
    <property type="match status" value="1"/>
</dbReference>
<proteinExistence type="inferred from homology"/>
<dbReference type="GO" id="GO:0020037">
    <property type="term" value="F:heme binding"/>
    <property type="evidence" value="ECO:0007669"/>
    <property type="project" value="InterPro"/>
</dbReference>
<keyword evidence="5" id="KW-0813">Transport</keyword>
<dbReference type="CDD" id="cd01040">
    <property type="entry name" value="Mb-like"/>
    <property type="match status" value="1"/>
</dbReference>
<dbReference type="EMBL" id="KZ269980">
    <property type="protein sequence ID" value="OZC11530.1"/>
    <property type="molecule type" value="Genomic_DNA"/>
</dbReference>
<dbReference type="Proteomes" id="UP000242913">
    <property type="component" value="Unassembled WGS sequence"/>
</dbReference>
<keyword evidence="2 5" id="KW-0349">Heme</keyword>
<accession>A0A238C387</accession>
<dbReference type="PROSITE" id="PS01033">
    <property type="entry name" value="GLOBIN"/>
    <property type="match status" value="1"/>
</dbReference>
<protein>
    <submittedName>
        <fullName evidence="7">Globin</fullName>
    </submittedName>
</protein>
<feature type="domain" description="Globin" evidence="6">
    <location>
        <begin position="78"/>
        <end position="223"/>
    </location>
</feature>
<dbReference type="AlphaFoldDB" id="A0A238C387"/>
<name>A0A238C387_9BILA</name>
<comment type="subunit">
    <text evidence="1">Monomer.</text>
</comment>
<dbReference type="GO" id="GO:0019825">
    <property type="term" value="F:oxygen binding"/>
    <property type="evidence" value="ECO:0007669"/>
    <property type="project" value="InterPro"/>
</dbReference>
<evidence type="ECO:0000256" key="2">
    <source>
        <dbReference type="ARBA" id="ARBA00022617"/>
    </source>
</evidence>
<dbReference type="InterPro" id="IPR044399">
    <property type="entry name" value="Mb-like_M"/>
</dbReference>
<evidence type="ECO:0000256" key="3">
    <source>
        <dbReference type="ARBA" id="ARBA00022723"/>
    </source>
</evidence>
<gene>
    <name evidence="7" type="ORF">X798_01388</name>
</gene>
<reference evidence="7 8" key="1">
    <citation type="submission" date="2015-12" db="EMBL/GenBank/DDBJ databases">
        <title>Draft genome of the nematode, Onchocerca flexuosa.</title>
        <authorList>
            <person name="Mitreva M."/>
        </authorList>
    </citation>
    <scope>NUCLEOTIDE SEQUENCE [LARGE SCALE GENOMIC DNA]</scope>
    <source>
        <strain evidence="7">Red Deer</strain>
    </source>
</reference>
<dbReference type="GO" id="GO:0016491">
    <property type="term" value="F:oxidoreductase activity"/>
    <property type="evidence" value="ECO:0007669"/>
    <property type="project" value="TreeGrafter"/>
</dbReference>
<evidence type="ECO:0000313" key="7">
    <source>
        <dbReference type="EMBL" id="OZC11530.1"/>
    </source>
</evidence>
<dbReference type="PANTHER" id="PTHR46783">
    <property type="entry name" value="CYTOGLOBIN"/>
    <property type="match status" value="1"/>
</dbReference>
<dbReference type="GO" id="GO:0005506">
    <property type="term" value="F:iron ion binding"/>
    <property type="evidence" value="ECO:0007669"/>
    <property type="project" value="InterPro"/>
</dbReference>
<dbReference type="InterPro" id="IPR013314">
    <property type="entry name" value="Globin_lamprey/hagfish"/>
</dbReference>
<keyword evidence="5" id="KW-0561">Oxygen transport</keyword>
<dbReference type="InterPro" id="IPR009050">
    <property type="entry name" value="Globin-like_sf"/>
</dbReference>
<evidence type="ECO:0000256" key="1">
    <source>
        <dbReference type="ARBA" id="ARBA00011245"/>
    </source>
</evidence>
<keyword evidence="8" id="KW-1185">Reference proteome</keyword>
<evidence type="ECO:0000313" key="8">
    <source>
        <dbReference type="Proteomes" id="UP000242913"/>
    </source>
</evidence>
<comment type="similarity">
    <text evidence="5">Belongs to the globin family.</text>
</comment>